<accession>A0A139BW04</accession>
<dbReference type="GO" id="GO:0004314">
    <property type="term" value="F:[acyl-carrier-protein] S-malonyltransferase activity"/>
    <property type="evidence" value="ECO:0007669"/>
    <property type="project" value="TreeGrafter"/>
</dbReference>
<dbReference type="InterPro" id="IPR014043">
    <property type="entry name" value="Acyl_transferase_dom"/>
</dbReference>
<dbReference type="PANTHER" id="PTHR42681">
    <property type="entry name" value="MALONYL-COA-ACYL CARRIER PROTEIN TRANSACYLASE, MITOCHONDRIAL"/>
    <property type="match status" value="1"/>
</dbReference>
<dbReference type="InterPro" id="IPR050858">
    <property type="entry name" value="Mal-CoA-ACP_Trans/PKS_FabD"/>
</dbReference>
<keyword evidence="2" id="KW-0808">Transferase</keyword>
<dbReference type="EMBL" id="LSLI01000010">
    <property type="protein sequence ID" value="KXS33159.1"/>
    <property type="molecule type" value="Genomic_DNA"/>
</dbReference>
<reference evidence="2 3" key="1">
    <citation type="submission" date="2016-02" db="EMBL/GenBank/DDBJ databases">
        <authorList>
            <person name="Wen L."/>
            <person name="He K."/>
            <person name="Yang H."/>
        </authorList>
    </citation>
    <scope>NUCLEOTIDE SEQUENCE [LARGE SCALE GENOMIC DNA]</scope>
    <source>
        <strain evidence="2">ShG14-8</strain>
    </source>
</reference>
<protein>
    <submittedName>
        <fullName evidence="2">ACP S-malonyltransferase</fullName>
    </submittedName>
</protein>
<dbReference type="GO" id="GO:0005829">
    <property type="term" value="C:cytosol"/>
    <property type="evidence" value="ECO:0007669"/>
    <property type="project" value="TreeGrafter"/>
</dbReference>
<sequence length="306" mass="32241">MSLAILCSGQGAQHPAMLDMLAHHPAASEVIKAGEAVLGFHLRDVLTQREAIFRNAIAQPLICITQLALWTALQPDAPKPVAFCGYSVGELAAYACAGALDAAGLARIATARAALMDQAAAATHGGLLALQGLRRGEVDHLCAGQRAWVAIAIGDEEFVIGGEDSALEKLGREFSARGAKVTPLKVGLASHTPLLSAAVQPFRALLEASMPAAPATPVVAGIDAAWVVRREPAIEKLALQLDRTIAWSACLDVLYERGCRVFLELGPGRALARMTQSRYADAEARAVDDFRSLEGVTSWLSKHAGL</sequence>
<organism evidence="2 3">
    <name type="scientific">Candidatus Gallionella acididurans</name>
    <dbReference type="NCBI Taxonomy" id="1796491"/>
    <lineage>
        <taxon>Bacteria</taxon>
        <taxon>Pseudomonadati</taxon>
        <taxon>Pseudomonadota</taxon>
        <taxon>Betaproteobacteria</taxon>
        <taxon>Nitrosomonadales</taxon>
        <taxon>Gallionellaceae</taxon>
        <taxon>Gallionella</taxon>
    </lineage>
</organism>
<dbReference type="Pfam" id="PF00698">
    <property type="entry name" value="Acyl_transf_1"/>
    <property type="match status" value="1"/>
</dbReference>
<comment type="caution">
    <text evidence="2">The sequence shown here is derived from an EMBL/GenBank/DDBJ whole genome shotgun (WGS) entry which is preliminary data.</text>
</comment>
<name>A0A139BW04_9PROT</name>
<dbReference type="Proteomes" id="UP000070578">
    <property type="component" value="Unassembled WGS sequence"/>
</dbReference>
<evidence type="ECO:0000313" key="3">
    <source>
        <dbReference type="Proteomes" id="UP000070578"/>
    </source>
</evidence>
<feature type="domain" description="Malonyl-CoA:ACP transacylase (MAT)" evidence="1">
    <location>
        <begin position="6"/>
        <end position="303"/>
    </location>
</feature>
<reference evidence="2 3" key="2">
    <citation type="submission" date="2016-03" db="EMBL/GenBank/DDBJ databases">
        <title>New uncultured bacterium of the family Gallionellaceae from acid mine drainage: description and reconstruction of genome based on metagenomic analysis of microbial community.</title>
        <authorList>
            <person name="Kadnikov V."/>
            <person name="Ivasenko D."/>
            <person name="Beletsky A."/>
            <person name="Mardanov A."/>
            <person name="Danilova E."/>
            <person name="Pimenov N."/>
            <person name="Karnachuk O."/>
            <person name="Ravin N."/>
        </authorList>
    </citation>
    <scope>NUCLEOTIDE SEQUENCE [LARGE SCALE GENOMIC DNA]</scope>
    <source>
        <strain evidence="2">ShG14-8</strain>
    </source>
</reference>
<proteinExistence type="predicted"/>
<dbReference type="SUPFAM" id="SSF55048">
    <property type="entry name" value="Probable ACP-binding domain of malonyl-CoA ACP transacylase"/>
    <property type="match status" value="1"/>
</dbReference>
<gene>
    <name evidence="2" type="ORF">AWT59_0716</name>
</gene>
<dbReference type="SMART" id="SM00827">
    <property type="entry name" value="PKS_AT"/>
    <property type="match status" value="1"/>
</dbReference>
<dbReference type="Gene3D" id="3.30.70.250">
    <property type="entry name" value="Malonyl-CoA ACP transacylase, ACP-binding"/>
    <property type="match status" value="1"/>
</dbReference>
<evidence type="ECO:0000259" key="1">
    <source>
        <dbReference type="SMART" id="SM00827"/>
    </source>
</evidence>
<evidence type="ECO:0000313" key="2">
    <source>
        <dbReference type="EMBL" id="KXS33159.1"/>
    </source>
</evidence>
<dbReference type="InterPro" id="IPR016036">
    <property type="entry name" value="Malonyl_transacylase_ACP-bd"/>
</dbReference>
<dbReference type="PATRIC" id="fig|1796491.3.peg.776"/>
<dbReference type="PANTHER" id="PTHR42681:SF6">
    <property type="entry name" value="BLL0263 PROTEIN"/>
    <property type="match status" value="1"/>
</dbReference>
<dbReference type="InterPro" id="IPR016035">
    <property type="entry name" value="Acyl_Trfase/lysoPLipase"/>
</dbReference>
<dbReference type="InterPro" id="IPR001227">
    <property type="entry name" value="Ac_transferase_dom_sf"/>
</dbReference>
<dbReference type="AlphaFoldDB" id="A0A139BW04"/>
<dbReference type="GO" id="GO:0006633">
    <property type="term" value="P:fatty acid biosynthetic process"/>
    <property type="evidence" value="ECO:0007669"/>
    <property type="project" value="TreeGrafter"/>
</dbReference>
<dbReference type="SUPFAM" id="SSF52151">
    <property type="entry name" value="FabD/lysophospholipase-like"/>
    <property type="match status" value="1"/>
</dbReference>
<dbReference type="Gene3D" id="3.40.366.10">
    <property type="entry name" value="Malonyl-Coenzyme A Acyl Carrier Protein, domain 2"/>
    <property type="match status" value="1"/>
</dbReference>